<protein>
    <recommendedName>
        <fullName evidence="2">NADH dehydrogenase [ubiquinone] 1 alpha subcomplex assembly factor 3</fullName>
    </recommendedName>
</protein>
<evidence type="ECO:0000313" key="6">
    <source>
        <dbReference type="Proteomes" id="UP001153709"/>
    </source>
</evidence>
<evidence type="ECO:0000313" key="5">
    <source>
        <dbReference type="EMBL" id="CAG9830791.1"/>
    </source>
</evidence>
<dbReference type="InterPro" id="IPR036748">
    <property type="entry name" value="MTH938-like_sf"/>
</dbReference>
<reference evidence="5" key="1">
    <citation type="submission" date="2022-01" db="EMBL/GenBank/DDBJ databases">
        <authorList>
            <person name="King R."/>
        </authorList>
    </citation>
    <scope>NUCLEOTIDE SEQUENCE</scope>
</reference>
<dbReference type="Gene3D" id="3.40.1230.10">
    <property type="entry name" value="MTH938-like"/>
    <property type="match status" value="1"/>
</dbReference>
<dbReference type="Proteomes" id="UP001153709">
    <property type="component" value="Chromosome 3"/>
</dbReference>
<gene>
    <name evidence="5" type="ORF">DIABBA_LOCUS4452</name>
</gene>
<dbReference type="EMBL" id="OU898278">
    <property type="protein sequence ID" value="CAG9830791.1"/>
    <property type="molecule type" value="Genomic_DNA"/>
</dbReference>
<dbReference type="InterPro" id="IPR034095">
    <property type="entry name" value="NDUF3"/>
</dbReference>
<keyword evidence="3" id="KW-0496">Mitochondrion</keyword>
<dbReference type="GO" id="GO:0032981">
    <property type="term" value="P:mitochondrial respiratory chain complex I assembly"/>
    <property type="evidence" value="ECO:0007669"/>
    <property type="project" value="InterPro"/>
</dbReference>
<organism evidence="5 6">
    <name type="scientific">Diabrotica balteata</name>
    <name type="common">Banded cucumber beetle</name>
    <dbReference type="NCBI Taxonomy" id="107213"/>
    <lineage>
        <taxon>Eukaryota</taxon>
        <taxon>Metazoa</taxon>
        <taxon>Ecdysozoa</taxon>
        <taxon>Arthropoda</taxon>
        <taxon>Hexapoda</taxon>
        <taxon>Insecta</taxon>
        <taxon>Pterygota</taxon>
        <taxon>Neoptera</taxon>
        <taxon>Endopterygota</taxon>
        <taxon>Coleoptera</taxon>
        <taxon>Polyphaga</taxon>
        <taxon>Cucujiformia</taxon>
        <taxon>Chrysomeloidea</taxon>
        <taxon>Chrysomelidae</taxon>
        <taxon>Galerucinae</taxon>
        <taxon>Diabroticina</taxon>
        <taxon>Diabroticites</taxon>
        <taxon>Diabrotica</taxon>
    </lineage>
</organism>
<dbReference type="CDD" id="cd05125">
    <property type="entry name" value="Mth938_2P1-like"/>
    <property type="match status" value="1"/>
</dbReference>
<accession>A0A9N9SSG0</accession>
<sequence>MYLRNITKLTQYLNKFSPNNNVRRSITSSTKLFIPGAYEASGQTSVQILNKDTELGIMINGFSQVGFRLNNDFTVLGSMVIFPRSVLSWNVHDVSEITEDTLSLFSILEPKIDILVIGVGDRLDNFDFYKNLLPFMRKHKIALEILPTESACSTFNFLNSEGRNVVGAMIPPKTFRVSEDDELVSKMRYQNLYVKE</sequence>
<comment type="similarity">
    <text evidence="4">Belongs to the NDUFAF3 family.</text>
</comment>
<proteinExistence type="inferred from homology"/>
<dbReference type="SUPFAM" id="SSF64076">
    <property type="entry name" value="MTH938-like"/>
    <property type="match status" value="1"/>
</dbReference>
<dbReference type="Pfam" id="PF04430">
    <property type="entry name" value="DUF498"/>
    <property type="match status" value="1"/>
</dbReference>
<dbReference type="InterPro" id="IPR007523">
    <property type="entry name" value="NDUFAF3/AAMDC"/>
</dbReference>
<evidence type="ECO:0000256" key="2">
    <source>
        <dbReference type="ARBA" id="ARBA00021776"/>
    </source>
</evidence>
<comment type="subcellular location">
    <subcellularLocation>
        <location evidence="1">Mitochondrion</location>
    </subcellularLocation>
</comment>
<name>A0A9N9SSG0_DIABA</name>
<dbReference type="AlphaFoldDB" id="A0A9N9SSG0"/>
<evidence type="ECO:0000256" key="4">
    <source>
        <dbReference type="ARBA" id="ARBA00049984"/>
    </source>
</evidence>
<keyword evidence="6" id="KW-1185">Reference proteome</keyword>
<dbReference type="PANTHER" id="PTHR21192">
    <property type="entry name" value="NUCLEAR PROTEIN E3-3"/>
    <property type="match status" value="1"/>
</dbReference>
<evidence type="ECO:0000256" key="1">
    <source>
        <dbReference type="ARBA" id="ARBA00004173"/>
    </source>
</evidence>
<dbReference type="PANTHER" id="PTHR21192:SF2">
    <property type="entry name" value="NADH DEHYDROGENASE [UBIQUINONE] 1 ALPHA SUBCOMPLEX ASSEMBLY FACTOR 3"/>
    <property type="match status" value="1"/>
</dbReference>
<dbReference type="GO" id="GO:0005743">
    <property type="term" value="C:mitochondrial inner membrane"/>
    <property type="evidence" value="ECO:0007669"/>
    <property type="project" value="TreeGrafter"/>
</dbReference>
<dbReference type="OrthoDB" id="20681at2759"/>
<evidence type="ECO:0000256" key="3">
    <source>
        <dbReference type="ARBA" id="ARBA00023128"/>
    </source>
</evidence>